<dbReference type="EMBL" id="BLAF01000030">
    <property type="protein sequence ID" value="GES22330.1"/>
    <property type="molecule type" value="Genomic_DNA"/>
</dbReference>
<dbReference type="RefSeq" id="WP_155347287.1">
    <property type="nucleotide sequence ID" value="NZ_BAAAHM010000015.1"/>
</dbReference>
<feature type="domain" description="DUF6879" evidence="1">
    <location>
        <begin position="21"/>
        <end position="190"/>
    </location>
</feature>
<evidence type="ECO:0000313" key="2">
    <source>
        <dbReference type="EMBL" id="GES22330.1"/>
    </source>
</evidence>
<sequence>MRDLLDASHGDQLATAEYRRDFAEHFWAISHADFWKLERRQVFQEPGDDSWEAFSRGDWRKALQLLEQRRESLQAYYERIARAGFRTWRVRVVEEPVTPYLRWELRLLRLRHEYGGLVRIVGPDAVRPLEVNGALPEVVTLGLDVMYEVRYDERGVLAGGVRYIDSGLVTRWRALIAKLYAAGEDITSFFDRNHRSLDLPR</sequence>
<accession>A0A5M3XN09</accession>
<evidence type="ECO:0000313" key="3">
    <source>
        <dbReference type="Proteomes" id="UP000377595"/>
    </source>
</evidence>
<gene>
    <name evidence="2" type="ORF">Aple_052270</name>
</gene>
<name>A0A5M3XN09_9ACTN</name>
<evidence type="ECO:0000259" key="1">
    <source>
        <dbReference type="Pfam" id="PF21806"/>
    </source>
</evidence>
<dbReference type="Proteomes" id="UP000377595">
    <property type="component" value="Unassembled WGS sequence"/>
</dbReference>
<dbReference type="Pfam" id="PF21806">
    <property type="entry name" value="DUF6879"/>
    <property type="match status" value="1"/>
</dbReference>
<protein>
    <recommendedName>
        <fullName evidence="1">DUF6879 domain-containing protein</fullName>
    </recommendedName>
</protein>
<keyword evidence="3" id="KW-1185">Reference proteome</keyword>
<comment type="caution">
    <text evidence="2">The sequence shown here is derived from an EMBL/GenBank/DDBJ whole genome shotgun (WGS) entry which is preliminary data.</text>
</comment>
<dbReference type="AlphaFoldDB" id="A0A5M3XN09"/>
<proteinExistence type="predicted"/>
<reference evidence="2 3" key="1">
    <citation type="submission" date="2019-10" db="EMBL/GenBank/DDBJ databases">
        <title>Whole genome shotgun sequence of Acrocarpospora pleiomorpha NBRC 16267.</title>
        <authorList>
            <person name="Ichikawa N."/>
            <person name="Kimura A."/>
            <person name="Kitahashi Y."/>
            <person name="Komaki H."/>
            <person name="Oguchi A."/>
        </authorList>
    </citation>
    <scope>NUCLEOTIDE SEQUENCE [LARGE SCALE GENOMIC DNA]</scope>
    <source>
        <strain evidence="2 3">NBRC 16267</strain>
    </source>
</reference>
<organism evidence="2 3">
    <name type="scientific">Acrocarpospora pleiomorpha</name>
    <dbReference type="NCBI Taxonomy" id="90975"/>
    <lineage>
        <taxon>Bacteria</taxon>
        <taxon>Bacillati</taxon>
        <taxon>Actinomycetota</taxon>
        <taxon>Actinomycetes</taxon>
        <taxon>Streptosporangiales</taxon>
        <taxon>Streptosporangiaceae</taxon>
        <taxon>Acrocarpospora</taxon>
    </lineage>
</organism>
<dbReference type="InterPro" id="IPR049244">
    <property type="entry name" value="DUF6879"/>
</dbReference>
<dbReference type="OrthoDB" id="3436275at2"/>